<dbReference type="SUPFAM" id="SSF53756">
    <property type="entry name" value="UDP-Glycosyltransferase/glycogen phosphorylase"/>
    <property type="match status" value="1"/>
</dbReference>
<evidence type="ECO:0000259" key="1">
    <source>
        <dbReference type="Pfam" id="PF02350"/>
    </source>
</evidence>
<protein>
    <recommendedName>
        <fullName evidence="1">UDP-N-acetylglucosamine 2-epimerase domain-containing protein</fullName>
    </recommendedName>
</protein>
<feature type="domain" description="UDP-N-acetylglucosamine 2-epimerase" evidence="1">
    <location>
        <begin position="26"/>
        <end position="122"/>
    </location>
</feature>
<dbReference type="InterPro" id="IPR029767">
    <property type="entry name" value="WecB-like"/>
</dbReference>
<name>X0ZC00_9ZZZZ</name>
<dbReference type="EMBL" id="BART01002718">
    <property type="protein sequence ID" value="GAG66754.1"/>
    <property type="molecule type" value="Genomic_DNA"/>
</dbReference>
<accession>X0ZC00</accession>
<proteinExistence type="predicted"/>
<reference evidence="2" key="1">
    <citation type="journal article" date="2014" name="Front. Microbiol.">
        <title>High frequency of phylogenetically diverse reductive dehalogenase-homologous genes in deep subseafloor sedimentary metagenomes.</title>
        <authorList>
            <person name="Kawai M."/>
            <person name="Futagami T."/>
            <person name="Toyoda A."/>
            <person name="Takaki Y."/>
            <person name="Nishi S."/>
            <person name="Hori S."/>
            <person name="Arai W."/>
            <person name="Tsubouchi T."/>
            <person name="Morono Y."/>
            <person name="Uchiyama I."/>
            <person name="Ito T."/>
            <person name="Fujiyama A."/>
            <person name="Inagaki F."/>
            <person name="Takami H."/>
        </authorList>
    </citation>
    <scope>NUCLEOTIDE SEQUENCE</scope>
    <source>
        <strain evidence="2">Expedition CK06-06</strain>
    </source>
</reference>
<sequence>MSKIIYLIAGARPNFMKIAPLIPQLKKENIKFKLIHTGQHYDYNMSKIFFKDLDIPEPDIYLNVGSASHATQTAKIMIEFEKVLLKDRPILVLVVGDVNSTLACALVAKKLFIKVAHVEAGL</sequence>
<comment type="caution">
    <text evidence="2">The sequence shown here is derived from an EMBL/GenBank/DDBJ whole genome shotgun (WGS) entry which is preliminary data.</text>
</comment>
<dbReference type="AlphaFoldDB" id="X0ZC00"/>
<feature type="non-terminal residue" evidence="2">
    <location>
        <position position="122"/>
    </location>
</feature>
<gene>
    <name evidence="2" type="ORF">S01H4_08070</name>
</gene>
<evidence type="ECO:0000313" key="2">
    <source>
        <dbReference type="EMBL" id="GAG66754.1"/>
    </source>
</evidence>
<organism evidence="2">
    <name type="scientific">marine sediment metagenome</name>
    <dbReference type="NCBI Taxonomy" id="412755"/>
    <lineage>
        <taxon>unclassified sequences</taxon>
        <taxon>metagenomes</taxon>
        <taxon>ecological metagenomes</taxon>
    </lineage>
</organism>
<dbReference type="Gene3D" id="3.40.50.2000">
    <property type="entry name" value="Glycogen Phosphorylase B"/>
    <property type="match status" value="1"/>
</dbReference>
<dbReference type="InterPro" id="IPR003331">
    <property type="entry name" value="UDP_GlcNAc_Epimerase_2_dom"/>
</dbReference>
<dbReference type="Pfam" id="PF02350">
    <property type="entry name" value="Epimerase_2"/>
    <property type="match status" value="1"/>
</dbReference>
<dbReference type="PANTHER" id="PTHR43174:SF1">
    <property type="entry name" value="UDP-N-ACETYLGLUCOSAMINE 2-EPIMERASE"/>
    <property type="match status" value="1"/>
</dbReference>
<dbReference type="PANTHER" id="PTHR43174">
    <property type="entry name" value="UDP-N-ACETYLGLUCOSAMINE 2-EPIMERASE"/>
    <property type="match status" value="1"/>
</dbReference>